<dbReference type="AlphaFoldDB" id="A0A383VHU2"/>
<name>A0A383VHU2_TETOB</name>
<dbReference type="EMBL" id="FNXT01000357">
    <property type="protein sequence ID" value="SZX63936.1"/>
    <property type="molecule type" value="Genomic_DNA"/>
</dbReference>
<reference evidence="1 2" key="1">
    <citation type="submission" date="2016-10" db="EMBL/GenBank/DDBJ databases">
        <authorList>
            <person name="Cai Z."/>
        </authorList>
    </citation>
    <scope>NUCLEOTIDE SEQUENCE [LARGE SCALE GENOMIC DNA]</scope>
</reference>
<keyword evidence="2" id="KW-1185">Reference proteome</keyword>
<sequence>MPGKQVWEQHTTDAADSQDVAHAAQKATAGFFALARALGLSISPLPNQQLVPVYLEGDAEAQAALRRLKERAKATGTDLFELMVSGSVADWEAFIISSFQEGCSADVQEATAQHQLVHEFRLLLLLGRTLCHKQPGVSMTCTRLVQHRAADGSISERQVDLMFPTTERTVLRLMQACTQMLASKAAGVANWFHPGFLTSGAQYSNTSPAMLARQAAYGTLAAAWHLYTDGRPAECFRLRWGDTGVPGAGNVPVWALGLAGLLQDFQEVPGAGFYMINYHCKVSVHVGYSGCFWPVVSL</sequence>
<evidence type="ECO:0000313" key="2">
    <source>
        <dbReference type="Proteomes" id="UP000256970"/>
    </source>
</evidence>
<gene>
    <name evidence="1" type="ORF">BQ4739_LOCUS4475</name>
</gene>
<dbReference type="Proteomes" id="UP000256970">
    <property type="component" value="Unassembled WGS sequence"/>
</dbReference>
<protein>
    <submittedName>
        <fullName evidence="1">Uncharacterized protein</fullName>
    </submittedName>
</protein>
<evidence type="ECO:0000313" key="1">
    <source>
        <dbReference type="EMBL" id="SZX63936.1"/>
    </source>
</evidence>
<accession>A0A383VHU2</accession>
<proteinExistence type="predicted"/>
<organism evidence="1 2">
    <name type="scientific">Tetradesmus obliquus</name>
    <name type="common">Green alga</name>
    <name type="synonym">Acutodesmus obliquus</name>
    <dbReference type="NCBI Taxonomy" id="3088"/>
    <lineage>
        <taxon>Eukaryota</taxon>
        <taxon>Viridiplantae</taxon>
        <taxon>Chlorophyta</taxon>
        <taxon>core chlorophytes</taxon>
        <taxon>Chlorophyceae</taxon>
        <taxon>CS clade</taxon>
        <taxon>Sphaeropleales</taxon>
        <taxon>Scenedesmaceae</taxon>
        <taxon>Tetradesmus</taxon>
    </lineage>
</organism>